<evidence type="ECO:0000313" key="4">
    <source>
        <dbReference type="Proteomes" id="UP000228758"/>
    </source>
</evidence>
<dbReference type="OrthoDB" id="5123379at2"/>
<feature type="region of interest" description="Disordered" evidence="1">
    <location>
        <begin position="180"/>
        <end position="200"/>
    </location>
</feature>
<protein>
    <recommendedName>
        <fullName evidence="5">DNA helicase</fullName>
    </recommendedName>
</protein>
<evidence type="ECO:0000313" key="3">
    <source>
        <dbReference type="EMBL" id="PJJ73726.1"/>
    </source>
</evidence>
<keyword evidence="2" id="KW-0472">Membrane</keyword>
<keyword evidence="2" id="KW-0812">Transmembrane</keyword>
<organism evidence="3 4">
    <name type="scientific">Diaminobutyricimonas aerilata</name>
    <dbReference type="NCBI Taxonomy" id="1162967"/>
    <lineage>
        <taxon>Bacteria</taxon>
        <taxon>Bacillati</taxon>
        <taxon>Actinomycetota</taxon>
        <taxon>Actinomycetes</taxon>
        <taxon>Micrococcales</taxon>
        <taxon>Microbacteriaceae</taxon>
        <taxon>Diaminobutyricimonas</taxon>
    </lineage>
</organism>
<evidence type="ECO:0000256" key="1">
    <source>
        <dbReference type="SAM" id="MobiDB-lite"/>
    </source>
</evidence>
<gene>
    <name evidence="3" type="ORF">CLV46_3324</name>
</gene>
<accession>A0A2M9CPA0</accession>
<proteinExistence type="predicted"/>
<name>A0A2M9CPA0_9MICO</name>
<dbReference type="AlphaFoldDB" id="A0A2M9CPA0"/>
<comment type="caution">
    <text evidence="3">The sequence shown here is derived from an EMBL/GenBank/DDBJ whole genome shotgun (WGS) entry which is preliminary data.</text>
</comment>
<reference evidence="3 4" key="1">
    <citation type="submission" date="2017-11" db="EMBL/GenBank/DDBJ databases">
        <title>Genomic Encyclopedia of Archaeal and Bacterial Type Strains, Phase II (KMG-II): From Individual Species to Whole Genera.</title>
        <authorList>
            <person name="Goeker M."/>
        </authorList>
    </citation>
    <scope>NUCLEOTIDE SEQUENCE [LARGE SCALE GENOMIC DNA]</scope>
    <source>
        <strain evidence="3 4">DSM 27393</strain>
    </source>
</reference>
<evidence type="ECO:0008006" key="5">
    <source>
        <dbReference type="Google" id="ProtNLM"/>
    </source>
</evidence>
<feature type="transmembrane region" description="Helical" evidence="2">
    <location>
        <begin position="149"/>
        <end position="167"/>
    </location>
</feature>
<evidence type="ECO:0000256" key="2">
    <source>
        <dbReference type="SAM" id="Phobius"/>
    </source>
</evidence>
<sequence length="200" mass="21404">MGSARKRQREIKKLKSRANDVWHEQREVLEHASAVAKQAREHLSTYARDEVSPRLRETIDGRVVPVVATGIGATQKVATAARSKVTDDVIPALATALGTTLALIESSKVELAKRTAEAGREVAKTGKKAAVAAHLAKAKPQPSPGPGRFILIALGLVAAAGVGYAIWQTLRADDDLWIEDEPEPLEPRTDAGDEAPANQI</sequence>
<dbReference type="RefSeq" id="WP_100365774.1">
    <property type="nucleotide sequence ID" value="NZ_PGFF01000001.1"/>
</dbReference>
<keyword evidence="2" id="KW-1133">Transmembrane helix</keyword>
<keyword evidence="4" id="KW-1185">Reference proteome</keyword>
<dbReference type="EMBL" id="PGFF01000001">
    <property type="protein sequence ID" value="PJJ73726.1"/>
    <property type="molecule type" value="Genomic_DNA"/>
</dbReference>
<dbReference type="Proteomes" id="UP000228758">
    <property type="component" value="Unassembled WGS sequence"/>
</dbReference>